<reference evidence="2" key="1">
    <citation type="submission" date="2022-07" db="EMBL/GenBank/DDBJ databases">
        <authorList>
            <person name="Macas J."/>
            <person name="Novak P."/>
            <person name="Neumann P."/>
        </authorList>
    </citation>
    <scope>NUCLEOTIDE SEQUENCE</scope>
</reference>
<name>A0A9P0ZBF7_CUSEU</name>
<organism evidence="2 3">
    <name type="scientific">Cuscuta europaea</name>
    <name type="common">European dodder</name>
    <dbReference type="NCBI Taxonomy" id="41803"/>
    <lineage>
        <taxon>Eukaryota</taxon>
        <taxon>Viridiplantae</taxon>
        <taxon>Streptophyta</taxon>
        <taxon>Embryophyta</taxon>
        <taxon>Tracheophyta</taxon>
        <taxon>Spermatophyta</taxon>
        <taxon>Magnoliopsida</taxon>
        <taxon>eudicotyledons</taxon>
        <taxon>Gunneridae</taxon>
        <taxon>Pentapetalae</taxon>
        <taxon>asterids</taxon>
        <taxon>lamiids</taxon>
        <taxon>Solanales</taxon>
        <taxon>Convolvulaceae</taxon>
        <taxon>Cuscuteae</taxon>
        <taxon>Cuscuta</taxon>
        <taxon>Cuscuta subgen. Cuscuta</taxon>
    </lineage>
</organism>
<evidence type="ECO:0000256" key="1">
    <source>
        <dbReference type="SAM" id="MobiDB-lite"/>
    </source>
</evidence>
<protein>
    <submittedName>
        <fullName evidence="2">Uncharacterized protein</fullName>
    </submittedName>
</protein>
<gene>
    <name evidence="2" type="ORF">CEURO_LOCUS13704</name>
</gene>
<accession>A0A9P0ZBF7</accession>
<dbReference type="AlphaFoldDB" id="A0A9P0ZBF7"/>
<dbReference type="EMBL" id="CAMAPE010000035">
    <property type="protein sequence ID" value="CAH9097128.1"/>
    <property type="molecule type" value="Genomic_DNA"/>
</dbReference>
<dbReference type="OrthoDB" id="785423at2759"/>
<proteinExistence type="predicted"/>
<evidence type="ECO:0000313" key="3">
    <source>
        <dbReference type="Proteomes" id="UP001152484"/>
    </source>
</evidence>
<dbReference type="Proteomes" id="UP001152484">
    <property type="component" value="Unassembled WGS sequence"/>
</dbReference>
<sequence>MDQIFATSAQGNLKYTPGNIISEEDLHVDVDDVYTPSLPTDIHHDMGAGEEENNEGGNCTTNASWDDLWSELTPTSLSPSEHIPQSSQIERDERRKGKRPLEGDSSQSSKSGKTNQTKKTGMAAFQEMFGGMMEVVSKRGESINEITNLMKDMIKANSSKNTSEYSLGEAMAKLCCLDGLSTTSPEFFFGCSMFEDPQRRTIFFCLPDDNSRVEYIKFMYNKLGN</sequence>
<feature type="compositionally biased region" description="Polar residues" evidence="1">
    <location>
        <begin position="104"/>
        <end position="119"/>
    </location>
</feature>
<feature type="compositionally biased region" description="Polar residues" evidence="1">
    <location>
        <begin position="72"/>
        <end position="88"/>
    </location>
</feature>
<feature type="compositionally biased region" description="Basic and acidic residues" evidence="1">
    <location>
        <begin position="89"/>
        <end position="102"/>
    </location>
</feature>
<comment type="caution">
    <text evidence="2">The sequence shown here is derived from an EMBL/GenBank/DDBJ whole genome shotgun (WGS) entry which is preliminary data.</text>
</comment>
<evidence type="ECO:0000313" key="2">
    <source>
        <dbReference type="EMBL" id="CAH9097128.1"/>
    </source>
</evidence>
<feature type="region of interest" description="Disordered" evidence="1">
    <location>
        <begin position="37"/>
        <end position="119"/>
    </location>
</feature>
<keyword evidence="3" id="KW-1185">Reference proteome</keyword>